<dbReference type="RefSeq" id="WP_015954902.1">
    <property type="nucleotide sequence ID" value="NC_011729.1"/>
</dbReference>
<dbReference type="OrthoDB" id="449734at2"/>
<evidence type="ECO:0008006" key="5">
    <source>
        <dbReference type="Google" id="ProtNLM"/>
    </source>
</evidence>
<gene>
    <name evidence="3" type="ordered locus">PCC7424_2897</name>
</gene>
<feature type="chain" id="PRO_5002856345" description="Lipoprotein" evidence="2">
    <location>
        <begin position="27"/>
        <end position="204"/>
    </location>
</feature>
<dbReference type="AlphaFoldDB" id="B7K9U6"/>
<feature type="signal peptide" evidence="2">
    <location>
        <begin position="1"/>
        <end position="26"/>
    </location>
</feature>
<reference evidence="4" key="1">
    <citation type="journal article" date="2011" name="MBio">
        <title>Novel metabolic attributes of the genus Cyanothece, comprising a group of unicellular nitrogen-fixing Cyanobacteria.</title>
        <authorList>
            <person name="Bandyopadhyay A."/>
            <person name="Elvitigala T."/>
            <person name="Welsh E."/>
            <person name="Stockel J."/>
            <person name="Liberton M."/>
            <person name="Min H."/>
            <person name="Sherman L.A."/>
            <person name="Pakrasi H.B."/>
        </authorList>
    </citation>
    <scope>NUCLEOTIDE SEQUENCE [LARGE SCALE GENOMIC DNA]</scope>
    <source>
        <strain evidence="4">PCC 7424</strain>
    </source>
</reference>
<sequence length="204" mass="21975">MSNKSTYPSIKALIISAIVISLTACSSGTDNSQSASDSDSASNTQTTEQTTEAPDTNAAPIATAPTSVEEVPKPQKVEFEKSYEATTGFVDVVNGTAKFKLNVAQTEPIVIQGWAVTPDYQQPADMVLITLKNDNTIISTAKVDAERKDVADELKQPATLNSGWDVQIDPATLPSDQVELQAWGYDSKTQKAYPLNNSFEITRQ</sequence>
<feature type="region of interest" description="Disordered" evidence="1">
    <location>
        <begin position="29"/>
        <end position="72"/>
    </location>
</feature>
<dbReference type="KEGG" id="cyc:PCC7424_2897"/>
<dbReference type="PROSITE" id="PS51257">
    <property type="entry name" value="PROKAR_LIPOPROTEIN"/>
    <property type="match status" value="1"/>
</dbReference>
<accession>B7K9U6</accession>
<organism evidence="3 4">
    <name type="scientific">Gloeothece citriformis (strain PCC 7424)</name>
    <name type="common">Cyanothece sp. (strain PCC 7424)</name>
    <dbReference type="NCBI Taxonomy" id="65393"/>
    <lineage>
        <taxon>Bacteria</taxon>
        <taxon>Bacillati</taxon>
        <taxon>Cyanobacteriota</taxon>
        <taxon>Cyanophyceae</taxon>
        <taxon>Oscillatoriophycideae</taxon>
        <taxon>Chroococcales</taxon>
        <taxon>Aphanothecaceae</taxon>
        <taxon>Gloeothece</taxon>
        <taxon>Gloeothece citriformis</taxon>
    </lineage>
</organism>
<keyword evidence="4" id="KW-1185">Reference proteome</keyword>
<proteinExistence type="predicted"/>
<dbReference type="eggNOG" id="COG1196">
    <property type="taxonomic scope" value="Bacteria"/>
</dbReference>
<name>B7K9U6_GLOC7</name>
<feature type="compositionally biased region" description="Low complexity" evidence="1">
    <location>
        <begin position="29"/>
        <end position="47"/>
    </location>
</feature>
<evidence type="ECO:0000256" key="1">
    <source>
        <dbReference type="SAM" id="MobiDB-lite"/>
    </source>
</evidence>
<evidence type="ECO:0000313" key="4">
    <source>
        <dbReference type="Proteomes" id="UP000002384"/>
    </source>
</evidence>
<keyword evidence="2" id="KW-0732">Signal</keyword>
<evidence type="ECO:0000256" key="2">
    <source>
        <dbReference type="SAM" id="SignalP"/>
    </source>
</evidence>
<evidence type="ECO:0000313" key="3">
    <source>
        <dbReference type="EMBL" id="ACK71302.1"/>
    </source>
</evidence>
<dbReference type="HOGENOM" id="CLU_1298579_0_0_3"/>
<protein>
    <recommendedName>
        <fullName evidence="5">Lipoprotein</fullName>
    </recommendedName>
</protein>
<dbReference type="EMBL" id="CP001291">
    <property type="protein sequence ID" value="ACK71302.1"/>
    <property type="molecule type" value="Genomic_DNA"/>
</dbReference>
<dbReference type="Proteomes" id="UP000002384">
    <property type="component" value="Chromosome"/>
</dbReference>